<dbReference type="InterPro" id="IPR001878">
    <property type="entry name" value="Znf_CCHC"/>
</dbReference>
<evidence type="ECO:0000259" key="3">
    <source>
        <dbReference type="PROSITE" id="PS50158"/>
    </source>
</evidence>
<proteinExistence type="predicted"/>
<dbReference type="Proteomes" id="UP000245207">
    <property type="component" value="Unassembled WGS sequence"/>
</dbReference>
<feature type="compositionally biased region" description="Basic and acidic residues" evidence="2">
    <location>
        <begin position="16"/>
        <end position="37"/>
    </location>
</feature>
<keyword evidence="1" id="KW-0479">Metal-binding</keyword>
<feature type="domain" description="CCHC-type" evidence="3">
    <location>
        <begin position="43"/>
        <end position="59"/>
    </location>
</feature>
<dbReference type="AlphaFoldDB" id="A0A2U1M0F1"/>
<evidence type="ECO:0000256" key="1">
    <source>
        <dbReference type="PROSITE-ProRule" id="PRU00047"/>
    </source>
</evidence>
<protein>
    <recommendedName>
        <fullName evidence="3">CCHC-type domain-containing protein</fullName>
    </recommendedName>
</protein>
<dbReference type="Gene3D" id="4.10.60.10">
    <property type="entry name" value="Zinc finger, CCHC-type"/>
    <property type="match status" value="1"/>
</dbReference>
<organism evidence="4 5">
    <name type="scientific">Artemisia annua</name>
    <name type="common">Sweet wormwood</name>
    <dbReference type="NCBI Taxonomy" id="35608"/>
    <lineage>
        <taxon>Eukaryota</taxon>
        <taxon>Viridiplantae</taxon>
        <taxon>Streptophyta</taxon>
        <taxon>Embryophyta</taxon>
        <taxon>Tracheophyta</taxon>
        <taxon>Spermatophyta</taxon>
        <taxon>Magnoliopsida</taxon>
        <taxon>eudicotyledons</taxon>
        <taxon>Gunneridae</taxon>
        <taxon>Pentapetalae</taxon>
        <taxon>asterids</taxon>
        <taxon>campanulids</taxon>
        <taxon>Asterales</taxon>
        <taxon>Asteraceae</taxon>
        <taxon>Asteroideae</taxon>
        <taxon>Anthemideae</taxon>
        <taxon>Artemisiinae</taxon>
        <taxon>Artemisia</taxon>
    </lineage>
</organism>
<dbReference type="GO" id="GO:0003676">
    <property type="term" value="F:nucleic acid binding"/>
    <property type="evidence" value="ECO:0007669"/>
    <property type="project" value="InterPro"/>
</dbReference>
<sequence>MVVVKDVVAGNNQKQGKRDSSKNREDNEQKGKQHEKRDLSHIKCYRCDEYGHFVSRCPERNRNHEVNLNETQEKELKVGKENTCQSGKEHGTFNVLWDERTNEDSDLEAAGNEQPLTGHNSSPRMTVHSPEATVHNLVTVYTTAPVTVHATVVIVGEFLSLVVAYGMLPESQEVLVGVLVQLV</sequence>
<evidence type="ECO:0000313" key="4">
    <source>
        <dbReference type="EMBL" id="PWA54721.1"/>
    </source>
</evidence>
<dbReference type="GO" id="GO:0008270">
    <property type="term" value="F:zinc ion binding"/>
    <property type="evidence" value="ECO:0007669"/>
    <property type="project" value="UniProtKB-KW"/>
</dbReference>
<feature type="region of interest" description="Disordered" evidence="2">
    <location>
        <begin position="1"/>
        <end position="37"/>
    </location>
</feature>
<keyword evidence="1" id="KW-0863">Zinc-finger</keyword>
<keyword evidence="5" id="KW-1185">Reference proteome</keyword>
<dbReference type="PROSITE" id="PS50158">
    <property type="entry name" value="ZF_CCHC"/>
    <property type="match status" value="1"/>
</dbReference>
<dbReference type="SUPFAM" id="SSF57756">
    <property type="entry name" value="Retrovirus zinc finger-like domains"/>
    <property type="match status" value="1"/>
</dbReference>
<dbReference type="Pfam" id="PF00098">
    <property type="entry name" value="zf-CCHC"/>
    <property type="match status" value="1"/>
</dbReference>
<accession>A0A2U1M0F1</accession>
<keyword evidence="1" id="KW-0862">Zinc</keyword>
<evidence type="ECO:0000256" key="2">
    <source>
        <dbReference type="SAM" id="MobiDB-lite"/>
    </source>
</evidence>
<dbReference type="EMBL" id="PKPP01006983">
    <property type="protein sequence ID" value="PWA54721.1"/>
    <property type="molecule type" value="Genomic_DNA"/>
</dbReference>
<dbReference type="OrthoDB" id="912202at2759"/>
<reference evidence="4 5" key="1">
    <citation type="journal article" date="2018" name="Mol. Plant">
        <title>The genome of Artemisia annua provides insight into the evolution of Asteraceae family and artemisinin biosynthesis.</title>
        <authorList>
            <person name="Shen Q."/>
            <person name="Zhang L."/>
            <person name="Liao Z."/>
            <person name="Wang S."/>
            <person name="Yan T."/>
            <person name="Shi P."/>
            <person name="Liu M."/>
            <person name="Fu X."/>
            <person name="Pan Q."/>
            <person name="Wang Y."/>
            <person name="Lv Z."/>
            <person name="Lu X."/>
            <person name="Zhang F."/>
            <person name="Jiang W."/>
            <person name="Ma Y."/>
            <person name="Chen M."/>
            <person name="Hao X."/>
            <person name="Li L."/>
            <person name="Tang Y."/>
            <person name="Lv G."/>
            <person name="Zhou Y."/>
            <person name="Sun X."/>
            <person name="Brodelius P.E."/>
            <person name="Rose J.K.C."/>
            <person name="Tang K."/>
        </authorList>
    </citation>
    <scope>NUCLEOTIDE SEQUENCE [LARGE SCALE GENOMIC DNA]</scope>
    <source>
        <strain evidence="5">cv. Huhao1</strain>
        <tissue evidence="4">Leaf</tissue>
    </source>
</reference>
<gene>
    <name evidence="4" type="ORF">CTI12_AA433370</name>
</gene>
<comment type="caution">
    <text evidence="4">The sequence shown here is derived from an EMBL/GenBank/DDBJ whole genome shotgun (WGS) entry which is preliminary data.</text>
</comment>
<evidence type="ECO:0000313" key="5">
    <source>
        <dbReference type="Proteomes" id="UP000245207"/>
    </source>
</evidence>
<dbReference type="InterPro" id="IPR036875">
    <property type="entry name" value="Znf_CCHC_sf"/>
</dbReference>
<name>A0A2U1M0F1_ARTAN</name>